<accession>A0ABD2Y952</accession>
<protein>
    <submittedName>
        <fullName evidence="1">Uncharacterized protein</fullName>
    </submittedName>
</protein>
<dbReference type="Proteomes" id="UP001630127">
    <property type="component" value="Unassembled WGS sequence"/>
</dbReference>
<gene>
    <name evidence="1" type="ORF">ACH5RR_037213</name>
</gene>
<dbReference type="EMBL" id="JBJUIK010000015">
    <property type="protein sequence ID" value="KAL3502764.1"/>
    <property type="molecule type" value="Genomic_DNA"/>
</dbReference>
<keyword evidence="2" id="KW-1185">Reference proteome</keyword>
<comment type="caution">
    <text evidence="1">The sequence shown here is derived from an EMBL/GenBank/DDBJ whole genome shotgun (WGS) entry which is preliminary data.</text>
</comment>
<dbReference type="AlphaFoldDB" id="A0ABD2Y952"/>
<evidence type="ECO:0000313" key="1">
    <source>
        <dbReference type="EMBL" id="KAL3502764.1"/>
    </source>
</evidence>
<name>A0ABD2Y952_9GENT</name>
<evidence type="ECO:0000313" key="2">
    <source>
        <dbReference type="Proteomes" id="UP001630127"/>
    </source>
</evidence>
<proteinExistence type="predicted"/>
<reference evidence="1 2" key="1">
    <citation type="submission" date="2024-11" db="EMBL/GenBank/DDBJ databases">
        <title>A near-complete genome assembly of Cinchona calisaya.</title>
        <authorList>
            <person name="Lian D.C."/>
            <person name="Zhao X.W."/>
            <person name="Wei L."/>
        </authorList>
    </citation>
    <scope>NUCLEOTIDE SEQUENCE [LARGE SCALE GENOMIC DNA]</scope>
    <source>
        <tissue evidence="1">Nenye</tissue>
    </source>
</reference>
<sequence length="131" mass="14326">MPTVLAAPKEANDEIKKWGVSQLNKEDKPGGVPCSEEPALSVARDEDKPNGVPCCEGPALSLACDEKKGWVLVILECIVLAKIWNESSFTRLSPTFSPASTCWDSRSPRRCLLPIYCTCACEEPRDILSCL</sequence>
<organism evidence="1 2">
    <name type="scientific">Cinchona calisaya</name>
    <dbReference type="NCBI Taxonomy" id="153742"/>
    <lineage>
        <taxon>Eukaryota</taxon>
        <taxon>Viridiplantae</taxon>
        <taxon>Streptophyta</taxon>
        <taxon>Embryophyta</taxon>
        <taxon>Tracheophyta</taxon>
        <taxon>Spermatophyta</taxon>
        <taxon>Magnoliopsida</taxon>
        <taxon>eudicotyledons</taxon>
        <taxon>Gunneridae</taxon>
        <taxon>Pentapetalae</taxon>
        <taxon>asterids</taxon>
        <taxon>lamiids</taxon>
        <taxon>Gentianales</taxon>
        <taxon>Rubiaceae</taxon>
        <taxon>Cinchonoideae</taxon>
        <taxon>Cinchoneae</taxon>
        <taxon>Cinchona</taxon>
    </lineage>
</organism>